<dbReference type="VEuPathDB" id="FungiDB:PCH_Pc12g15270"/>
<feature type="compositionally biased region" description="Basic residues" evidence="1">
    <location>
        <begin position="371"/>
        <end position="380"/>
    </location>
</feature>
<reference evidence="2 3" key="1">
    <citation type="journal article" date="2008" name="Nat. Biotechnol.">
        <title>Genome sequencing and analysis of the filamentous fungus Penicillium chrysogenum.</title>
        <authorList>
            <person name="van den Berg M.A."/>
            <person name="Albang R."/>
            <person name="Albermann K."/>
            <person name="Badger J.H."/>
            <person name="Daran J.-M."/>
            <person name="Driessen A.J.M."/>
            <person name="Garcia-Estrada C."/>
            <person name="Fedorova N.D."/>
            <person name="Harris D.M."/>
            <person name="Heijne W.H.M."/>
            <person name="Joardar V.S."/>
            <person name="Kiel J.A.K.W."/>
            <person name="Kovalchuk A."/>
            <person name="Martin J.F."/>
            <person name="Nierman W.C."/>
            <person name="Nijland J.G."/>
            <person name="Pronk J.T."/>
            <person name="Roubos J.A."/>
            <person name="van der Klei I.J."/>
            <person name="van Peij N.N.M.E."/>
            <person name="Veenhuis M."/>
            <person name="von Doehren H."/>
            <person name="Wagner C."/>
            <person name="Wortman J.R."/>
            <person name="Bovenberg R.A.L."/>
        </authorList>
    </citation>
    <scope>NUCLEOTIDE SEQUENCE [LARGE SCALE GENOMIC DNA]</scope>
    <source>
        <strain evidence="3">ATCC 28089 / DSM 1075 / NRRL 1951 / Wisconsin 54-1255</strain>
    </source>
</reference>
<feature type="compositionally biased region" description="Basic and acidic residues" evidence="1">
    <location>
        <begin position="386"/>
        <end position="395"/>
    </location>
</feature>
<dbReference type="Proteomes" id="UP000000724">
    <property type="component" value="Contig Pc00c12"/>
</dbReference>
<evidence type="ECO:0000313" key="3">
    <source>
        <dbReference type="Proteomes" id="UP000000724"/>
    </source>
</evidence>
<accession>B6GXH3</accession>
<sequence>MKVAPQSALSFETFRACGLCGLVHPLYGVPLVVGPCMSARGAEVRKSGIRDQPQGHQLIARDDPVLSHGPMCPSSFAFALDRVCTSGGRGQGQVAAVCRLTVRERLKGRRQPSMEYSVCGVQLDKMDLIIVARAEKILDSAPIAKPEYYVGCLSDSDVRGHDLEFLYCLIFALLSALCRDPQGWDTCKEPCWRATGIQAPPCNDEGSCRDKRHGVSRLSVDFVLYLEVEYKIWRLRSTPDNASDQLQLCQVKSATEHPHPLLTRVGFQIAWVSRTEHTVRNNQGLPCCGDVPRCPVTVHTTVVGYAMDFRCKVKDLQLYDSDGNITIIAVATACANGRRYNLSATIGLLYNHQKKVGNSLTVNSAVKTKCRNRDGKKRNIRGGGSETKESGERKGPRFGNPTPGSQLDRDFATKIARDRQGRLEPTKWMYAPCLLLRDTWTDYFPWYRDVYHQLHTPDDRWGAASGRGIPIPPAKIWIALSAFSYCAGSQPIHPTMGQRSRWNMPLSVQHRGVWTGQKYRQRDQRNTLRKSSASKPDESDDGIPESRPEQWAAGDAG</sequence>
<feature type="region of interest" description="Disordered" evidence="1">
    <location>
        <begin position="516"/>
        <end position="557"/>
    </location>
</feature>
<evidence type="ECO:0000313" key="2">
    <source>
        <dbReference type="EMBL" id="CAP81154.1"/>
    </source>
</evidence>
<dbReference type="HOGENOM" id="CLU_489237_0_0_1"/>
<dbReference type="OMA" id="CANGRRY"/>
<name>B6GXH3_PENRW</name>
<dbReference type="AlphaFoldDB" id="B6GXH3"/>
<dbReference type="EMBL" id="AM920427">
    <property type="protein sequence ID" value="CAP81154.1"/>
    <property type="molecule type" value="Genomic_DNA"/>
</dbReference>
<organism evidence="2 3">
    <name type="scientific">Penicillium rubens (strain ATCC 28089 / DSM 1075 / NRRL 1951 / Wisconsin 54-1255)</name>
    <name type="common">Penicillium chrysogenum</name>
    <dbReference type="NCBI Taxonomy" id="500485"/>
    <lineage>
        <taxon>Eukaryota</taxon>
        <taxon>Fungi</taxon>
        <taxon>Dikarya</taxon>
        <taxon>Ascomycota</taxon>
        <taxon>Pezizomycotina</taxon>
        <taxon>Eurotiomycetes</taxon>
        <taxon>Eurotiomycetidae</taxon>
        <taxon>Eurotiales</taxon>
        <taxon>Aspergillaceae</taxon>
        <taxon>Penicillium</taxon>
        <taxon>Penicillium chrysogenum species complex</taxon>
    </lineage>
</organism>
<proteinExistence type="predicted"/>
<gene>
    <name evidence="2" type="ORF">Pc12g15270</name>
    <name evidence="2" type="ORF">PCH_Pc12g15270</name>
</gene>
<protein>
    <submittedName>
        <fullName evidence="2">Uncharacterized protein</fullName>
    </submittedName>
</protein>
<keyword evidence="3" id="KW-1185">Reference proteome</keyword>
<feature type="region of interest" description="Disordered" evidence="1">
    <location>
        <begin position="371"/>
        <end position="408"/>
    </location>
</feature>
<dbReference type="OrthoDB" id="10676804at2759"/>
<evidence type="ECO:0000256" key="1">
    <source>
        <dbReference type="SAM" id="MobiDB-lite"/>
    </source>
</evidence>